<gene>
    <name evidence="3" type="ORF">HXX76_016039</name>
</gene>
<dbReference type="OrthoDB" id="496991at2759"/>
<proteinExistence type="predicted"/>
<dbReference type="PANTHER" id="PTHR34370">
    <property type="entry name" value="OS04G0600100 PROTEIN"/>
    <property type="match status" value="1"/>
</dbReference>
<reference evidence="3" key="1">
    <citation type="journal article" date="2020" name="bioRxiv">
        <title>Comparative genomics of Chlamydomonas.</title>
        <authorList>
            <person name="Craig R.J."/>
            <person name="Hasan A.R."/>
            <person name="Ness R.W."/>
            <person name="Keightley P.D."/>
        </authorList>
    </citation>
    <scope>NUCLEOTIDE SEQUENCE</scope>
    <source>
        <strain evidence="3">SAG 7.73</strain>
    </source>
</reference>
<evidence type="ECO:0000256" key="2">
    <source>
        <dbReference type="SAM" id="Phobius"/>
    </source>
</evidence>
<evidence type="ECO:0000256" key="1">
    <source>
        <dbReference type="SAM" id="MobiDB-lite"/>
    </source>
</evidence>
<feature type="region of interest" description="Disordered" evidence="1">
    <location>
        <begin position="45"/>
        <end position="101"/>
    </location>
</feature>
<keyword evidence="2" id="KW-1133">Transmembrane helix</keyword>
<feature type="transmembrane region" description="Helical" evidence="2">
    <location>
        <begin position="122"/>
        <end position="150"/>
    </location>
</feature>
<dbReference type="Proteomes" id="UP000650467">
    <property type="component" value="Unassembled WGS sequence"/>
</dbReference>
<accession>A0A835S8T1</accession>
<evidence type="ECO:0000313" key="3">
    <source>
        <dbReference type="EMBL" id="KAG2422424.1"/>
    </source>
</evidence>
<keyword evidence="4" id="KW-1185">Reference proteome</keyword>
<feature type="transmembrane region" description="Helical" evidence="2">
    <location>
        <begin position="216"/>
        <end position="240"/>
    </location>
</feature>
<dbReference type="EMBL" id="JAEHOC010000108">
    <property type="protein sequence ID" value="KAG2422424.1"/>
    <property type="molecule type" value="Genomic_DNA"/>
</dbReference>
<feature type="compositionally biased region" description="Low complexity" evidence="1">
    <location>
        <begin position="63"/>
        <end position="92"/>
    </location>
</feature>
<protein>
    <submittedName>
        <fullName evidence="3">Uncharacterized protein</fullName>
    </submittedName>
</protein>
<organism evidence="3 4">
    <name type="scientific">Chlamydomonas incerta</name>
    <dbReference type="NCBI Taxonomy" id="51695"/>
    <lineage>
        <taxon>Eukaryota</taxon>
        <taxon>Viridiplantae</taxon>
        <taxon>Chlorophyta</taxon>
        <taxon>core chlorophytes</taxon>
        <taxon>Chlorophyceae</taxon>
        <taxon>CS clade</taxon>
        <taxon>Chlamydomonadales</taxon>
        <taxon>Chlamydomonadaceae</taxon>
        <taxon>Chlamydomonas</taxon>
    </lineage>
</organism>
<keyword evidence="2" id="KW-0812">Transmembrane</keyword>
<dbReference type="AlphaFoldDB" id="A0A835S8T1"/>
<name>A0A835S8T1_CHLIN</name>
<sequence>MQQQLAHHCCGWRHAHPLRFCTVPQLRPPLSARSAADGAAINLQTAVPSAPGGGAKPATPDGTAPTAQPQHAATAATPAQQVAAASAAAGAPGPDLQEEPPKGLLERVKRFFAGSKLDKQRLAALGFGAFSAYGVISNINAGILITISWLTVVRTTGLTPLDAGNWPKFLAIYAGLWVGSNFLRPIRLTLALAAAPLFDGAITTVSQKTGLPKVPAFAVMLFFIAIGTTSLLVATIAALGGFPPGCRMPWQALA</sequence>
<keyword evidence="2" id="KW-0472">Membrane</keyword>
<comment type="caution">
    <text evidence="3">The sequence shown here is derived from an EMBL/GenBank/DDBJ whole genome shotgun (WGS) entry which is preliminary data.</text>
</comment>
<evidence type="ECO:0000313" key="4">
    <source>
        <dbReference type="Proteomes" id="UP000650467"/>
    </source>
</evidence>
<feature type="transmembrane region" description="Helical" evidence="2">
    <location>
        <begin position="170"/>
        <end position="195"/>
    </location>
</feature>
<dbReference type="PANTHER" id="PTHR34370:SF1">
    <property type="entry name" value="OS04G0600100 PROTEIN"/>
    <property type="match status" value="1"/>
</dbReference>